<organism evidence="1 2">
    <name type="scientific">Melastoma candidum</name>
    <dbReference type="NCBI Taxonomy" id="119954"/>
    <lineage>
        <taxon>Eukaryota</taxon>
        <taxon>Viridiplantae</taxon>
        <taxon>Streptophyta</taxon>
        <taxon>Embryophyta</taxon>
        <taxon>Tracheophyta</taxon>
        <taxon>Spermatophyta</taxon>
        <taxon>Magnoliopsida</taxon>
        <taxon>eudicotyledons</taxon>
        <taxon>Gunneridae</taxon>
        <taxon>Pentapetalae</taxon>
        <taxon>rosids</taxon>
        <taxon>malvids</taxon>
        <taxon>Myrtales</taxon>
        <taxon>Melastomataceae</taxon>
        <taxon>Melastomatoideae</taxon>
        <taxon>Melastomateae</taxon>
        <taxon>Melastoma</taxon>
    </lineage>
</organism>
<evidence type="ECO:0000313" key="1">
    <source>
        <dbReference type="EMBL" id="KAI4375365.1"/>
    </source>
</evidence>
<sequence length="661" mass="72452">MSPPTHFPLRWESTGDQWWYASPIDWAAANGHYDLVRELLNIDPNHLIKLTSLRRIRRLESVWDDDSAFHHVARSRSLVARRLLADCESKKGRNSLMKAGYGGWLLYTAASAGDLGFVRDLLERDPLLVFGEGEYGVTDVLYAAARSKDRGVFRLVLDFASSPRLSTGKGGELEEHVGEIPAAYRWEVRNRAAHAAARGGNLEVLREILGDCCSTDDVLSYRDVSGSSILHAAASKGQVEVVKYLMESFDMIDCTDNRGNTALHIAAYKGQLAAVQAMVTASPRSIFRKNCAGETFLHKAVAGFEAPAFKRLDRQMELMRQLIRGSVVDMEDIVNEKNDLGRTALHAAIHGNVHLELVQLLMTVRGINVNIRDKDGMTPLDLIKQRPPSASSDILIRRLISAGAMFGTQDFSARKAIASQLKMQGSSSSPGTSFKVADSEILLHTGIENAIDPHLLTNAGTLSSSFDSTAENEPPIITRKPGTSATGAALHLRKVLLWPHKRKKSAEDMPMPVPLRQRFSNNPSTARSIKRTLSVRSNVSSPSNRKKLASGVRRGLLQAMPQLNTTHHTPSGSFSMSSVSSLHSVKKPKESSTSHESIASAAPSCSNKAAIDDDTPSLRTRRGLLRRKYFCFGGSSIRARKPVSRKNPDHNYIPAAVPSVA</sequence>
<keyword evidence="2" id="KW-1185">Reference proteome</keyword>
<dbReference type="Proteomes" id="UP001057402">
    <property type="component" value="Chromosome 4"/>
</dbReference>
<comment type="caution">
    <text evidence="1">The sequence shown here is derived from an EMBL/GenBank/DDBJ whole genome shotgun (WGS) entry which is preliminary data.</text>
</comment>
<proteinExistence type="predicted"/>
<dbReference type="EMBL" id="CM042883">
    <property type="protein sequence ID" value="KAI4375365.1"/>
    <property type="molecule type" value="Genomic_DNA"/>
</dbReference>
<reference evidence="2" key="1">
    <citation type="journal article" date="2023" name="Front. Plant Sci.">
        <title>Chromosomal-level genome assembly of Melastoma candidum provides insights into trichome evolution.</title>
        <authorList>
            <person name="Zhong Y."/>
            <person name="Wu W."/>
            <person name="Sun C."/>
            <person name="Zou P."/>
            <person name="Liu Y."/>
            <person name="Dai S."/>
            <person name="Zhou R."/>
        </authorList>
    </citation>
    <scope>NUCLEOTIDE SEQUENCE [LARGE SCALE GENOMIC DNA]</scope>
</reference>
<name>A0ACB9R9K3_9MYRT</name>
<gene>
    <name evidence="1" type="ORF">MLD38_013245</name>
</gene>
<accession>A0ACB9R9K3</accession>
<evidence type="ECO:0000313" key="2">
    <source>
        <dbReference type="Proteomes" id="UP001057402"/>
    </source>
</evidence>
<protein>
    <submittedName>
        <fullName evidence="1">Uncharacterized protein</fullName>
    </submittedName>
</protein>